<dbReference type="GO" id="GO:0005634">
    <property type="term" value="C:nucleus"/>
    <property type="evidence" value="ECO:0007669"/>
    <property type="project" value="TreeGrafter"/>
</dbReference>
<dbReference type="EMBL" id="ML119053">
    <property type="protein sequence ID" value="ROT39682.1"/>
    <property type="molecule type" value="Genomic_DNA"/>
</dbReference>
<dbReference type="PANTHER" id="PTHR23057:SF0">
    <property type="entry name" value="JUXTAPOSED WITH ANOTHER ZINC FINGER PROTEIN 1"/>
    <property type="match status" value="1"/>
</dbReference>
<dbReference type="GeneID" id="39576414"/>
<evidence type="ECO:0000313" key="9">
    <source>
        <dbReference type="Proteomes" id="UP000272025"/>
    </source>
</evidence>
<feature type="compositionally biased region" description="Polar residues" evidence="6">
    <location>
        <begin position="193"/>
        <end position="203"/>
    </location>
</feature>
<dbReference type="OrthoDB" id="3269380at2759"/>
<feature type="domain" description="C2H2-type" evidence="7">
    <location>
        <begin position="603"/>
        <end position="633"/>
    </location>
</feature>
<gene>
    <name evidence="8" type="ORF">SODALDRAFT_274288</name>
</gene>
<dbReference type="PROSITE" id="PS00028">
    <property type="entry name" value="ZINC_FINGER_C2H2_1"/>
    <property type="match status" value="1"/>
</dbReference>
<feature type="compositionally biased region" description="Polar residues" evidence="6">
    <location>
        <begin position="478"/>
        <end position="490"/>
    </location>
</feature>
<feature type="region of interest" description="Disordered" evidence="6">
    <location>
        <begin position="313"/>
        <end position="398"/>
    </location>
</feature>
<keyword evidence="9" id="KW-1185">Reference proteome</keyword>
<evidence type="ECO:0000256" key="6">
    <source>
        <dbReference type="SAM" id="MobiDB-lite"/>
    </source>
</evidence>
<feature type="compositionally biased region" description="Low complexity" evidence="6">
    <location>
        <begin position="84"/>
        <end position="98"/>
    </location>
</feature>
<reference evidence="8 9" key="1">
    <citation type="journal article" date="2018" name="Mol. Ecol.">
        <title>The obligate alkalophilic soda-lake fungus Sodiomyces alkalinus has shifted to a protein diet.</title>
        <authorList>
            <person name="Grum-Grzhimaylo A.A."/>
            <person name="Falkoski D.L."/>
            <person name="van den Heuvel J."/>
            <person name="Valero-Jimenez C.A."/>
            <person name="Min B."/>
            <person name="Choi I.G."/>
            <person name="Lipzen A."/>
            <person name="Daum C.G."/>
            <person name="Aanen D.K."/>
            <person name="Tsang A."/>
            <person name="Henrissat B."/>
            <person name="Bilanenko E.N."/>
            <person name="de Vries R.P."/>
            <person name="van Kan J.A.L."/>
            <person name="Grigoriev I.V."/>
            <person name="Debets A.J.M."/>
        </authorList>
    </citation>
    <scope>NUCLEOTIDE SEQUENCE [LARGE SCALE GENOMIC DNA]</scope>
    <source>
        <strain evidence="8 9">F11</strain>
    </source>
</reference>
<evidence type="ECO:0000313" key="8">
    <source>
        <dbReference type="EMBL" id="ROT39682.1"/>
    </source>
</evidence>
<dbReference type="RefSeq" id="XP_028467488.1">
    <property type="nucleotide sequence ID" value="XM_028607936.1"/>
</dbReference>
<proteinExistence type="predicted"/>
<dbReference type="AlphaFoldDB" id="A0A3N2PYW3"/>
<evidence type="ECO:0000256" key="1">
    <source>
        <dbReference type="ARBA" id="ARBA00022723"/>
    </source>
</evidence>
<feature type="compositionally biased region" description="Polar residues" evidence="6">
    <location>
        <begin position="25"/>
        <end position="36"/>
    </location>
</feature>
<dbReference type="GO" id="GO:0008270">
    <property type="term" value="F:zinc ion binding"/>
    <property type="evidence" value="ECO:0007669"/>
    <property type="project" value="UniProtKB-KW"/>
</dbReference>
<sequence>MKSALRWFTPSPTSTEGSKDRDPSSRSATAAALSQSRSEEATPFPRRSPASVSTTNTNAVRSDHSSPFSRFSDNHHHQINTNNPAFSSPSPEASHSVSLTPSSPQPATPTDGDLLDRDAAFSSSKPITIGAGHLAGGNTSSSRRYPAIAASPSFAPAIESASFDARDPFGIPEDQFDSSRAFPSRSIDIDMTTGPSMDSTMSRPRQDSFVSAGPKPISMNNANRDHVSRQRRESLAGSLMGGASWSGMSLGSFIRDDIVMAGTSPFTHQQSPSLHSSSYLPKFEANFMRDFTCCGLTLSNLHDLLQHYEEAHMQPSPNTSRGTGPFASQFFPLSPPSGSQDASRRMGSTSSGGQQNTNAKIAPSRPSPGMSNAGMASMGPGLSQQPGSQSHNQMSSHMDEMDTVGDMEMDDAVGHMEMDDDSNRTMQQARQMFGQQQRPQLQVNASGITQGLRTSQPTTPAAGGAYGFQHNPTVSSVNTPTLSTHQTPRTSSDFQSSQMDDDLPGMPMGGGNMGLNGANFGANGFGTGNSSSNGGSATNSEYCINDPGKHLSSPGNALTPQQRALQAQLINLGFDTSQPNSPANAALLQKFTAMMQNEEQKPYKCPVIGCEKAYKNQNGLKYHKQHGHQTQQLHANEDGSFSIVNPETDAPYPGTLGMEKEKPFSCDVCGKRYKNLNGLKYHKSHSAPCNPDFKLIAAGLNLPGGLGGLLENHFTNLPGIGEDQQMM</sequence>
<feature type="compositionally biased region" description="Polar residues" evidence="6">
    <location>
        <begin position="382"/>
        <end position="396"/>
    </location>
</feature>
<dbReference type="STRING" id="1314773.A0A3N2PYW3"/>
<evidence type="ECO:0000256" key="3">
    <source>
        <dbReference type="ARBA" id="ARBA00022771"/>
    </source>
</evidence>
<name>A0A3N2PYW3_SODAK</name>
<dbReference type="InterPro" id="IPR036236">
    <property type="entry name" value="Znf_C2H2_sf"/>
</dbReference>
<dbReference type="InterPro" id="IPR013087">
    <property type="entry name" value="Znf_C2H2_type"/>
</dbReference>
<feature type="region of interest" description="Disordered" evidence="6">
    <location>
        <begin position="186"/>
        <end position="228"/>
    </location>
</feature>
<dbReference type="FunFam" id="3.30.160.60:FF:000446">
    <property type="entry name" value="Zinc finger protein"/>
    <property type="match status" value="1"/>
</dbReference>
<dbReference type="Gene3D" id="3.30.160.60">
    <property type="entry name" value="Classic Zinc Finger"/>
    <property type="match status" value="2"/>
</dbReference>
<dbReference type="Proteomes" id="UP000272025">
    <property type="component" value="Unassembled WGS sequence"/>
</dbReference>
<dbReference type="PROSITE" id="PS50157">
    <property type="entry name" value="ZINC_FINGER_C2H2_2"/>
    <property type="match status" value="2"/>
</dbReference>
<keyword evidence="3 5" id="KW-0863">Zinc-finger</keyword>
<dbReference type="SUPFAM" id="SSF57667">
    <property type="entry name" value="beta-beta-alpha zinc fingers"/>
    <property type="match status" value="1"/>
</dbReference>
<accession>A0A3N2PYW3</accession>
<protein>
    <recommendedName>
        <fullName evidence="7">C2H2-type domain-containing protein</fullName>
    </recommendedName>
</protein>
<evidence type="ECO:0000259" key="7">
    <source>
        <dbReference type="PROSITE" id="PS50157"/>
    </source>
</evidence>
<evidence type="ECO:0000256" key="5">
    <source>
        <dbReference type="PROSITE-ProRule" id="PRU00042"/>
    </source>
</evidence>
<feature type="compositionally biased region" description="Polar residues" evidence="6">
    <location>
        <begin position="50"/>
        <end position="71"/>
    </location>
</feature>
<feature type="region of interest" description="Disordered" evidence="6">
    <location>
        <begin position="478"/>
        <end position="498"/>
    </location>
</feature>
<feature type="compositionally biased region" description="Polar residues" evidence="6">
    <location>
        <begin position="336"/>
        <end position="359"/>
    </location>
</feature>
<evidence type="ECO:0000256" key="4">
    <source>
        <dbReference type="ARBA" id="ARBA00022833"/>
    </source>
</evidence>
<keyword evidence="1" id="KW-0479">Metal-binding</keyword>
<dbReference type="InterPro" id="IPR051580">
    <property type="entry name" value="ZnF-Chromatin_assoc"/>
</dbReference>
<keyword evidence="2" id="KW-0677">Repeat</keyword>
<organism evidence="8 9">
    <name type="scientific">Sodiomyces alkalinus (strain CBS 110278 / VKM F-3762 / F11)</name>
    <name type="common">Alkaliphilic filamentous fungus</name>
    <dbReference type="NCBI Taxonomy" id="1314773"/>
    <lineage>
        <taxon>Eukaryota</taxon>
        <taxon>Fungi</taxon>
        <taxon>Dikarya</taxon>
        <taxon>Ascomycota</taxon>
        <taxon>Pezizomycotina</taxon>
        <taxon>Sordariomycetes</taxon>
        <taxon>Hypocreomycetidae</taxon>
        <taxon>Glomerellales</taxon>
        <taxon>Plectosphaerellaceae</taxon>
        <taxon>Sodiomyces</taxon>
    </lineage>
</organism>
<keyword evidence="4" id="KW-0862">Zinc</keyword>
<evidence type="ECO:0000256" key="2">
    <source>
        <dbReference type="ARBA" id="ARBA00022737"/>
    </source>
</evidence>
<feature type="region of interest" description="Disordered" evidence="6">
    <location>
        <begin position="1"/>
        <end position="118"/>
    </location>
</feature>
<dbReference type="PANTHER" id="PTHR23057">
    <property type="entry name" value="JUXTAPOSED WITH ANOTHER ZINC FINGER PROTEIN 1"/>
    <property type="match status" value="1"/>
</dbReference>
<feature type="domain" description="C2H2-type" evidence="7">
    <location>
        <begin position="664"/>
        <end position="691"/>
    </location>
</feature>
<dbReference type="SMART" id="SM00355">
    <property type="entry name" value="ZnF_C2H2"/>
    <property type="match status" value="3"/>
</dbReference>